<comment type="caution">
    <text evidence="3">The sequence shown here is derived from an EMBL/GenBank/DDBJ whole genome shotgun (WGS) entry which is preliminary data.</text>
</comment>
<organism evidence="3 4">
    <name type="scientific">Giesbergeria sinuosa</name>
    <dbReference type="NCBI Taxonomy" id="80883"/>
    <lineage>
        <taxon>Bacteria</taxon>
        <taxon>Pseudomonadati</taxon>
        <taxon>Pseudomonadota</taxon>
        <taxon>Betaproteobacteria</taxon>
        <taxon>Burkholderiales</taxon>
        <taxon>Comamonadaceae</taxon>
        <taxon>Giesbergeria</taxon>
    </lineage>
</organism>
<evidence type="ECO:0000259" key="2">
    <source>
        <dbReference type="Pfam" id="PF17775"/>
    </source>
</evidence>
<protein>
    <recommendedName>
        <fullName evidence="1">UPF0225 protein ACFO6X_09985</fullName>
    </recommendedName>
</protein>
<feature type="domain" description="YchJ-like middle NTF2-like" evidence="2">
    <location>
        <begin position="41"/>
        <end position="133"/>
    </location>
</feature>
<dbReference type="InterPro" id="IPR032710">
    <property type="entry name" value="NTF2-like_dom_sf"/>
</dbReference>
<evidence type="ECO:0000313" key="3">
    <source>
        <dbReference type="EMBL" id="MFC4789305.1"/>
    </source>
</evidence>
<comment type="similarity">
    <text evidence="1">Belongs to the UPF0225 family.</text>
</comment>
<dbReference type="Proteomes" id="UP001596001">
    <property type="component" value="Unassembled WGS sequence"/>
</dbReference>
<keyword evidence="4" id="KW-1185">Reference proteome</keyword>
<evidence type="ECO:0000256" key="1">
    <source>
        <dbReference type="HAMAP-Rule" id="MF_00612"/>
    </source>
</evidence>
<accession>A0ABV9QHU3</accession>
<gene>
    <name evidence="3" type="ORF">ACFO6X_09985</name>
</gene>
<dbReference type="PANTHER" id="PTHR33747:SF1">
    <property type="entry name" value="ADENYLATE CYCLASE-ASSOCIATED CAP C-TERMINAL DOMAIN-CONTAINING PROTEIN"/>
    <property type="match status" value="1"/>
</dbReference>
<dbReference type="SUPFAM" id="SSF54427">
    <property type="entry name" value="NTF2-like"/>
    <property type="match status" value="1"/>
</dbReference>
<dbReference type="Gene3D" id="3.10.450.50">
    <property type="match status" value="1"/>
</dbReference>
<dbReference type="Pfam" id="PF17775">
    <property type="entry name" value="YchJ_M-like"/>
    <property type="match status" value="1"/>
</dbReference>
<dbReference type="PANTHER" id="PTHR33747">
    <property type="entry name" value="UPF0225 PROTEIN SCO1677"/>
    <property type="match status" value="1"/>
</dbReference>
<dbReference type="HAMAP" id="MF_00612">
    <property type="entry name" value="UPF0225"/>
    <property type="match status" value="1"/>
</dbReference>
<reference evidence="4" key="1">
    <citation type="journal article" date="2019" name="Int. J. Syst. Evol. Microbiol.">
        <title>The Global Catalogue of Microorganisms (GCM) 10K type strain sequencing project: providing services to taxonomists for standard genome sequencing and annotation.</title>
        <authorList>
            <consortium name="The Broad Institute Genomics Platform"/>
            <consortium name="The Broad Institute Genome Sequencing Center for Infectious Disease"/>
            <person name="Wu L."/>
            <person name="Ma J."/>
        </authorList>
    </citation>
    <scope>NUCLEOTIDE SEQUENCE [LARGE SCALE GENOMIC DNA]</scope>
    <source>
        <strain evidence="4">CCUG 49452</strain>
    </source>
</reference>
<proteinExistence type="inferred from homology"/>
<evidence type="ECO:0000313" key="4">
    <source>
        <dbReference type="Proteomes" id="UP001596001"/>
    </source>
</evidence>
<name>A0ABV9QHU3_9BURK</name>
<sequence>MGATVVRPCPCGRQSAGKRPLAYADCCGRYIEYADTVPAPDAEALMRSRYSAFVLGRVDYLLATWHSSQRPSTLELEPQARWLGLEVRGHHGVDANHAEVEFVARYRVAGRAVRLHERSRFVREAGRWYYVDGDQY</sequence>
<dbReference type="InterPro" id="IPR023006">
    <property type="entry name" value="YchJ-like"/>
</dbReference>
<dbReference type="RefSeq" id="WP_382432795.1">
    <property type="nucleotide sequence ID" value="NZ_JBHSHJ010000007.1"/>
</dbReference>
<dbReference type="InterPro" id="IPR048469">
    <property type="entry name" value="YchJ-like_M"/>
</dbReference>
<dbReference type="EMBL" id="JBHSHJ010000007">
    <property type="protein sequence ID" value="MFC4789305.1"/>
    <property type="molecule type" value="Genomic_DNA"/>
</dbReference>